<dbReference type="Pfam" id="PF12833">
    <property type="entry name" value="HTH_18"/>
    <property type="match status" value="1"/>
</dbReference>
<dbReference type="SMART" id="SM00342">
    <property type="entry name" value="HTH_ARAC"/>
    <property type="match status" value="1"/>
</dbReference>
<evidence type="ECO:0000256" key="3">
    <source>
        <dbReference type="ARBA" id="ARBA00023163"/>
    </source>
</evidence>
<dbReference type="Proteomes" id="UP001057498">
    <property type="component" value="Chromosome"/>
</dbReference>
<evidence type="ECO:0000313" key="6">
    <source>
        <dbReference type="EMBL" id="BDI07043.1"/>
    </source>
</evidence>
<dbReference type="PANTHER" id="PTHR47893:SF1">
    <property type="entry name" value="REGULATORY PROTEIN PCHR"/>
    <property type="match status" value="1"/>
</dbReference>
<dbReference type="PRINTS" id="PR00032">
    <property type="entry name" value="HTHARAC"/>
</dbReference>
<protein>
    <recommendedName>
        <fullName evidence="5">HTH araC/xylS-type domain-containing protein</fullName>
    </recommendedName>
</protein>
<gene>
    <name evidence="6" type="ORF">CATMQ487_40130</name>
</gene>
<dbReference type="Gene3D" id="1.10.10.60">
    <property type="entry name" value="Homeodomain-like"/>
    <property type="match status" value="1"/>
</dbReference>
<evidence type="ECO:0000256" key="4">
    <source>
        <dbReference type="SAM" id="MobiDB-lite"/>
    </source>
</evidence>
<feature type="region of interest" description="Disordered" evidence="4">
    <location>
        <begin position="487"/>
        <end position="509"/>
    </location>
</feature>
<dbReference type="InterPro" id="IPR053142">
    <property type="entry name" value="PchR_regulatory_protein"/>
</dbReference>
<dbReference type="PANTHER" id="PTHR47893">
    <property type="entry name" value="REGULATORY PROTEIN PCHR"/>
    <property type="match status" value="1"/>
</dbReference>
<name>A0ABM7YR90_9BURK</name>
<dbReference type="PROSITE" id="PS01124">
    <property type="entry name" value="HTH_ARAC_FAMILY_2"/>
    <property type="match status" value="1"/>
</dbReference>
<organism evidence="6 7">
    <name type="scientific">Sphaerotilus microaerophilus</name>
    <dbReference type="NCBI Taxonomy" id="2914710"/>
    <lineage>
        <taxon>Bacteria</taxon>
        <taxon>Pseudomonadati</taxon>
        <taxon>Pseudomonadota</taxon>
        <taxon>Betaproteobacteria</taxon>
        <taxon>Burkholderiales</taxon>
        <taxon>Sphaerotilaceae</taxon>
        <taxon>Sphaerotilus</taxon>
    </lineage>
</organism>
<dbReference type="RefSeq" id="WP_251970270.1">
    <property type="nucleotide sequence ID" value="NZ_AP025730.1"/>
</dbReference>
<dbReference type="InterPro" id="IPR009057">
    <property type="entry name" value="Homeodomain-like_sf"/>
</dbReference>
<feature type="domain" description="HTH araC/xylS-type" evidence="5">
    <location>
        <begin position="393"/>
        <end position="491"/>
    </location>
</feature>
<reference evidence="6" key="1">
    <citation type="submission" date="2022-04" db="EMBL/GenBank/DDBJ databases">
        <title>Whole genome sequence of Sphaerotilus sp. FB-5.</title>
        <authorList>
            <person name="Takeda M."/>
            <person name="Narihara S."/>
            <person name="Akimoto M."/>
            <person name="Akimoto R."/>
            <person name="Nishiyashiki S."/>
            <person name="Murakami T."/>
        </authorList>
    </citation>
    <scope>NUCLEOTIDE SEQUENCE</scope>
    <source>
        <strain evidence="6">FB-5</strain>
    </source>
</reference>
<evidence type="ECO:0000259" key="5">
    <source>
        <dbReference type="PROSITE" id="PS01124"/>
    </source>
</evidence>
<accession>A0ABM7YR90</accession>
<dbReference type="Gene3D" id="1.25.40.10">
    <property type="entry name" value="Tetratricopeptide repeat domain"/>
    <property type="match status" value="1"/>
</dbReference>
<dbReference type="InterPro" id="IPR011990">
    <property type="entry name" value="TPR-like_helical_dom_sf"/>
</dbReference>
<keyword evidence="7" id="KW-1185">Reference proteome</keyword>
<dbReference type="InterPro" id="IPR020449">
    <property type="entry name" value="Tscrpt_reg_AraC-type_HTH"/>
</dbReference>
<evidence type="ECO:0000256" key="1">
    <source>
        <dbReference type="ARBA" id="ARBA00023015"/>
    </source>
</evidence>
<sequence length="509" mass="56286">MDDAALRRQLVQLGALHSDTPDALRLDELEALRSAVEGARSPLLHAEFVLLRARLHETRRPVAEMAADLELALLTFAANQRERQQLQCQAQLAYWYNLMGHEVSALAVAHRAMRHPGLPPEDRLALFTPVAMAYAHQLRLGDAWQAWERDFRAEHARCSDARLLREVHGTLASLHFFEALQARRVATVYTLDLDAGPPDHARFTAQLAEVERQVHASRHAGSALPDPQRLGDLLGMVAALRGDADRMQAHLTSLCGPPEQTRPTHGQLSRLYNLGWSLRVLGRPEQALPCLLAVRSHLDTVGMSKLVSRLPYDLSCTYEALGDPTAALRELRHFLRLRSEMAAADSATLGRLQDLSAQLDAPLGGFTPPRQLQVGSTRIDPVTLHQSEPPYLARLDRLLHERTGERRRPAELASELGVSLRTLQAALQRYRGSTLVAMQRRIALQRASEQLRLTELPIRDIAATAGFPDAASFSHAFRREFGVSPSMHRRRGLAGPAGQGVGEPAAASD</sequence>
<evidence type="ECO:0000256" key="2">
    <source>
        <dbReference type="ARBA" id="ARBA00023125"/>
    </source>
</evidence>
<dbReference type="InterPro" id="IPR018060">
    <property type="entry name" value="HTH_AraC"/>
</dbReference>
<proteinExistence type="predicted"/>
<dbReference type="SUPFAM" id="SSF46689">
    <property type="entry name" value="Homeodomain-like"/>
    <property type="match status" value="1"/>
</dbReference>
<dbReference type="SUPFAM" id="SSF48452">
    <property type="entry name" value="TPR-like"/>
    <property type="match status" value="1"/>
</dbReference>
<keyword evidence="1" id="KW-0805">Transcription regulation</keyword>
<evidence type="ECO:0000313" key="7">
    <source>
        <dbReference type="Proteomes" id="UP001057498"/>
    </source>
</evidence>
<keyword evidence="3" id="KW-0804">Transcription</keyword>
<dbReference type="EMBL" id="AP025730">
    <property type="protein sequence ID" value="BDI07043.1"/>
    <property type="molecule type" value="Genomic_DNA"/>
</dbReference>
<keyword evidence="2" id="KW-0238">DNA-binding</keyword>